<feature type="transmembrane region" description="Helical" evidence="19">
    <location>
        <begin position="147"/>
        <end position="170"/>
    </location>
</feature>
<feature type="transmembrane region" description="Helical" evidence="19">
    <location>
        <begin position="259"/>
        <end position="282"/>
    </location>
</feature>
<keyword evidence="5" id="KW-0597">Phosphoprotein</keyword>
<evidence type="ECO:0000256" key="5">
    <source>
        <dbReference type="ARBA" id="ARBA00022553"/>
    </source>
</evidence>
<dbReference type="GO" id="GO:0015179">
    <property type="term" value="F:L-amino acid transmembrane transporter activity"/>
    <property type="evidence" value="ECO:0007669"/>
    <property type="project" value="TreeGrafter"/>
</dbReference>
<feature type="transmembrane region" description="Helical" evidence="19">
    <location>
        <begin position="94"/>
        <end position="117"/>
    </location>
</feature>
<dbReference type="InterPro" id="IPR009667">
    <property type="entry name" value="DUF1258"/>
</dbReference>
<evidence type="ECO:0000256" key="2">
    <source>
        <dbReference type="ARBA" id="ARBA00009523"/>
    </source>
</evidence>
<feature type="transmembrane region" description="Helical" evidence="19">
    <location>
        <begin position="417"/>
        <end position="435"/>
    </location>
</feature>
<keyword evidence="6 19" id="KW-0812">Transmembrane</keyword>
<dbReference type="GO" id="GO:0016324">
    <property type="term" value="C:apical plasma membrane"/>
    <property type="evidence" value="ECO:0007669"/>
    <property type="project" value="UniProtKB-SubCell"/>
</dbReference>
<evidence type="ECO:0000256" key="4">
    <source>
        <dbReference type="ARBA" id="ARBA00022475"/>
    </source>
</evidence>
<reference evidence="20" key="1">
    <citation type="submission" date="2021-02" db="EMBL/GenBank/DDBJ databases">
        <authorList>
            <person name="Nowell W R."/>
        </authorList>
    </citation>
    <scope>NUCLEOTIDE SEQUENCE</scope>
</reference>
<gene>
    <name evidence="20" type="ORF">OKA104_LOCUS26955</name>
</gene>
<evidence type="ECO:0000256" key="14">
    <source>
        <dbReference type="ARBA" id="ARBA00052732"/>
    </source>
</evidence>
<evidence type="ECO:0000256" key="7">
    <source>
        <dbReference type="ARBA" id="ARBA00022989"/>
    </source>
</evidence>
<feature type="transmembrane region" description="Helical" evidence="19">
    <location>
        <begin position="216"/>
        <end position="239"/>
    </location>
</feature>
<comment type="catalytic activity">
    <reaction evidence="12">
        <text>L-histidine(out) + L-arginine(in) = L-histidine(in) + L-arginine(out)</text>
        <dbReference type="Rhea" id="RHEA:71063"/>
        <dbReference type="ChEBI" id="CHEBI:32682"/>
        <dbReference type="ChEBI" id="CHEBI:57595"/>
    </reaction>
    <physiologicalReaction direction="left-to-right" evidence="12">
        <dbReference type="Rhea" id="RHEA:71064"/>
    </physiologicalReaction>
</comment>
<dbReference type="InterPro" id="IPR002293">
    <property type="entry name" value="AA/rel_permease1"/>
</dbReference>
<feature type="transmembrane region" description="Helical" evidence="19">
    <location>
        <begin position="447"/>
        <end position="469"/>
    </location>
</feature>
<evidence type="ECO:0000256" key="19">
    <source>
        <dbReference type="SAM" id="Phobius"/>
    </source>
</evidence>
<name>A0A819KLA6_9BILA</name>
<dbReference type="EMBL" id="CAJOAY010002420">
    <property type="protein sequence ID" value="CAF3950987.1"/>
    <property type="molecule type" value="Genomic_DNA"/>
</dbReference>
<organism evidence="20 21">
    <name type="scientific">Adineta steineri</name>
    <dbReference type="NCBI Taxonomy" id="433720"/>
    <lineage>
        <taxon>Eukaryota</taxon>
        <taxon>Metazoa</taxon>
        <taxon>Spiralia</taxon>
        <taxon>Gnathifera</taxon>
        <taxon>Rotifera</taxon>
        <taxon>Eurotatoria</taxon>
        <taxon>Bdelloidea</taxon>
        <taxon>Adinetida</taxon>
        <taxon>Adinetidae</taxon>
        <taxon>Adineta</taxon>
    </lineage>
</organism>
<feature type="transmembrane region" description="Helical" evidence="19">
    <location>
        <begin position="475"/>
        <end position="495"/>
    </location>
</feature>
<comment type="catalytic activity">
    <reaction evidence="11">
        <text>L-cystine(out) + L-arginine(in) = L-cystine(in) + L-arginine(out)</text>
        <dbReference type="Rhea" id="RHEA:71075"/>
        <dbReference type="ChEBI" id="CHEBI:32682"/>
        <dbReference type="ChEBI" id="CHEBI:35491"/>
    </reaction>
    <physiologicalReaction direction="left-to-right" evidence="11">
        <dbReference type="Rhea" id="RHEA:71076"/>
    </physiologicalReaction>
</comment>
<evidence type="ECO:0000313" key="21">
    <source>
        <dbReference type="Proteomes" id="UP000663881"/>
    </source>
</evidence>
<accession>A0A819KLA6</accession>
<dbReference type="Gene3D" id="1.20.1740.10">
    <property type="entry name" value="Amino acid/polyamine transporter I"/>
    <property type="match status" value="1"/>
</dbReference>
<dbReference type="Proteomes" id="UP000663881">
    <property type="component" value="Unassembled WGS sequence"/>
</dbReference>
<sequence>MTVVVFTKNNAIAPTNHSPTNTEDVYRRCVTSPLSEQQRLSNLQDTSSNVPLPLERTTLKRHLSLFSGTCFIIGNIIGSGIFVSPQGVLRYTESVGLCLLVWTACGLISVLGALSYAEIGTVIPRSGAELAYMREGIGSVHVRTGDVLAFLFSWASTFILKPSSIAVVTLTSSQYFLSGIMDDCGPPEELVKMLGIFLLLMIAAMNALSVSASNRLNIVFVTCKIITILVVIVAGLVRIAQGYTQNLQSGFTGTTKEPLSIALAFYSGLWAYQGWGSLNSVTEELKNPKRNLSLALALSLPTVIILYILTNISYFTVMSKAELLSSNAVAVTWGEVVLGPVVRALPILIAISALGSANGVIVQSSRYCMVGARYGYLPEIFACIQKQRLTPLPSIVLQVILSIAYCIPSNVRTLINFFSFVAWVFYGLSFVATLCCKWTKKDTHRVINIPIPILILNILIALYLILVPVISNPNFGYLVATVLLLSGLLLYYPFVYRKVEFRFMKYVMNNNVFESILLSKQLQQKKLLKQNRKRRALISTRRIRLDTTYTNVSSTSSNILDEFTESNFTPSNIFQHILTSDIDSGRHHKSNELNNHPIVHDSLSELNNLSITDDDDNDSYIEAYDSNDSNEFNVLNGEKYLYENFDYNLNSCFTLLNQNLHNWTNISTQEFCAKLLRLLRDAKICKSQTDKLIQLIHSGLPTPNNMPKSMKQILAKMQVQELFSKSEVCAACYMNINDHHGKICSTTGLKNINIFDTHVKTAFLFLLNRLWSTIKEYKQQISLNTNNNYNDIPFNILYRKMVKNTKDKEFISIMLHVDGISICKSKKMKLWLLSGVIIELPPHLRYRRCNMILLSIYIGTNEPKPKPWLKSCFFQLHQLKNEGIVLSNGIHCRVLFYSIIGDCPALKMILEFIAHNGYFCCFYCYIHGIHVGGAGGKRQYFYENGIQLRHPTSYALESIKAAETSKNVYGYLGRSILHDLLDVPLPYSIISDYLHCTLLRHTRVIVKQIYKSLSPQQRSRFDDQLRTQKFPHTFNRKLRPVSDFAFIKGTELKNLLLYGLLPNLLPYLYEERLGHIALFVCFIRLLHGKKIFGEHTSAKAKELFIKYYENHGQFFDNVQDFTLHVHLHFDRLFDQHGSLCHLATFGQEDFIGSVSKNFHGTRFHGELITYYYEIDFALRNIIQINDPSTSHGPDGPFDQAELTLALFNDINQHHLMVCSCNKPYQCIQIFRRCMVDKKIYHSLIYSRRKSSVSYFVQYRQNQYDNCFGKIKFFFTINNENYAVIENHEVKTKFSQFFKSSSYYNLLSKTIDYFFFVLCTSVSSIQCVSLSSIENYCIVFENIHHFIITPLSTDYEHD</sequence>
<comment type="catalytic activity">
    <reaction evidence="18">
        <text>L-phenylalanine(out) + L-arginine(in) = L-phenylalanine(in) + L-arginine(out)</text>
        <dbReference type="Rhea" id="RHEA:71067"/>
        <dbReference type="ChEBI" id="CHEBI:32682"/>
        <dbReference type="ChEBI" id="CHEBI:58095"/>
    </reaction>
    <physiologicalReaction direction="left-to-right" evidence="18">
        <dbReference type="Rhea" id="RHEA:71068"/>
    </physiologicalReaction>
</comment>
<evidence type="ECO:0000256" key="15">
    <source>
        <dbReference type="ARBA" id="ARBA00074336"/>
    </source>
</evidence>
<evidence type="ECO:0000256" key="9">
    <source>
        <dbReference type="ARBA" id="ARBA00023157"/>
    </source>
</evidence>
<evidence type="ECO:0000256" key="1">
    <source>
        <dbReference type="ARBA" id="ARBA00004424"/>
    </source>
</evidence>
<keyword evidence="9" id="KW-1015">Disulfide bond</keyword>
<comment type="similarity">
    <text evidence="2">Belongs to the amino acid-polyamine-organocation (APC) superfamily.</text>
</comment>
<evidence type="ECO:0000256" key="17">
    <source>
        <dbReference type="ARBA" id="ARBA00083296"/>
    </source>
</evidence>
<proteinExistence type="inferred from homology"/>
<evidence type="ECO:0000256" key="18">
    <source>
        <dbReference type="ARBA" id="ARBA00093193"/>
    </source>
</evidence>
<feature type="transmembrane region" description="Helical" evidence="19">
    <location>
        <begin position="63"/>
        <end position="82"/>
    </location>
</feature>
<feature type="transmembrane region" description="Helical" evidence="19">
    <location>
        <begin position="337"/>
        <end position="361"/>
    </location>
</feature>
<dbReference type="Pfam" id="PF06869">
    <property type="entry name" value="DUF1258"/>
    <property type="match status" value="1"/>
</dbReference>
<evidence type="ECO:0000313" key="20">
    <source>
        <dbReference type="EMBL" id="CAF3950987.1"/>
    </source>
</evidence>
<evidence type="ECO:0000256" key="6">
    <source>
        <dbReference type="ARBA" id="ARBA00022692"/>
    </source>
</evidence>
<feature type="transmembrane region" description="Helical" evidence="19">
    <location>
        <begin position="294"/>
        <end position="317"/>
    </location>
</feature>
<keyword evidence="4" id="KW-1003">Cell membrane</keyword>
<comment type="caution">
    <text evidence="20">The sequence shown here is derived from an EMBL/GenBank/DDBJ whole genome shotgun (WGS) entry which is preliminary data.</text>
</comment>
<dbReference type="Pfam" id="PF13520">
    <property type="entry name" value="AA_permease_2"/>
    <property type="match status" value="1"/>
</dbReference>
<dbReference type="PANTHER" id="PTHR11785">
    <property type="entry name" value="AMINO ACID TRANSPORTER"/>
    <property type="match status" value="1"/>
</dbReference>
<keyword evidence="8 19" id="KW-0472">Membrane</keyword>
<evidence type="ECO:0000256" key="10">
    <source>
        <dbReference type="ARBA" id="ARBA00051323"/>
    </source>
</evidence>
<evidence type="ECO:0000256" key="13">
    <source>
        <dbReference type="ARBA" id="ARBA00052179"/>
    </source>
</evidence>
<evidence type="ECO:0000256" key="11">
    <source>
        <dbReference type="ARBA" id="ARBA00051814"/>
    </source>
</evidence>
<comment type="subcellular location">
    <subcellularLocation>
        <location evidence="1">Apical cell membrane</location>
        <topology evidence="1">Multi-pass membrane protein</topology>
    </subcellularLocation>
</comment>
<keyword evidence="3" id="KW-0813">Transport</keyword>
<keyword evidence="7 19" id="KW-1133">Transmembrane helix</keyword>
<comment type="catalytic activity">
    <reaction evidence="13">
        <text>L-cysteine(out) + L-arginine(in) = L-cysteine(in) + L-arginine(out)</text>
        <dbReference type="Rhea" id="RHEA:71071"/>
        <dbReference type="ChEBI" id="CHEBI:32682"/>
        <dbReference type="ChEBI" id="CHEBI:35235"/>
    </reaction>
    <physiologicalReaction direction="left-to-right" evidence="13">
        <dbReference type="Rhea" id="RHEA:71072"/>
    </physiologicalReaction>
</comment>
<comment type="catalytic activity">
    <reaction evidence="14">
        <text>L-leucine(out) + L-arginine(in) = L-leucine(in) + L-arginine(out)</text>
        <dbReference type="Rhea" id="RHEA:71059"/>
        <dbReference type="ChEBI" id="CHEBI:32682"/>
        <dbReference type="ChEBI" id="CHEBI:57427"/>
    </reaction>
    <physiologicalReaction direction="left-to-right" evidence="14">
        <dbReference type="Rhea" id="RHEA:71060"/>
    </physiologicalReaction>
</comment>
<comment type="catalytic activity">
    <reaction evidence="10">
        <text>L-lysine(out) + L-arginine(in) = L-lysine(in) + L-arginine(out)</text>
        <dbReference type="Rhea" id="RHEA:70827"/>
        <dbReference type="ChEBI" id="CHEBI:32551"/>
        <dbReference type="ChEBI" id="CHEBI:32682"/>
    </reaction>
    <physiologicalReaction direction="left-to-right" evidence="10">
        <dbReference type="Rhea" id="RHEA:70828"/>
    </physiologicalReaction>
</comment>
<evidence type="ECO:0000256" key="12">
    <source>
        <dbReference type="ARBA" id="ARBA00051835"/>
    </source>
</evidence>
<feature type="transmembrane region" description="Helical" evidence="19">
    <location>
        <begin position="190"/>
        <end position="209"/>
    </location>
</feature>
<evidence type="ECO:0000256" key="3">
    <source>
        <dbReference type="ARBA" id="ARBA00022448"/>
    </source>
</evidence>
<dbReference type="FunFam" id="1.20.1740.10:FF:000015">
    <property type="entry name" value="B(0,+)-type amino acid transporter 1"/>
    <property type="match status" value="1"/>
</dbReference>
<evidence type="ECO:0000256" key="8">
    <source>
        <dbReference type="ARBA" id="ARBA00023136"/>
    </source>
</evidence>
<evidence type="ECO:0000256" key="16">
    <source>
        <dbReference type="ARBA" id="ARBA00079910"/>
    </source>
</evidence>
<dbReference type="InterPro" id="IPR050598">
    <property type="entry name" value="AminoAcid_Transporter"/>
</dbReference>
<dbReference type="PANTHER" id="PTHR11785:SF512">
    <property type="entry name" value="SOBREMESA, ISOFORM B"/>
    <property type="match status" value="1"/>
</dbReference>
<protein>
    <recommendedName>
        <fullName evidence="15">b(0,+)-type amino acid transporter 1</fullName>
    </recommendedName>
    <alternativeName>
        <fullName evidence="16">Glycoprotein-associated amino acid transporter b0,+AT1</fullName>
    </alternativeName>
    <alternativeName>
        <fullName evidence="17">Solute carrier family 7 member 9</fullName>
    </alternativeName>
</protein>